<dbReference type="EMBL" id="JAGKQM010000008">
    <property type="protein sequence ID" value="KAH0914941.1"/>
    <property type="molecule type" value="Genomic_DNA"/>
</dbReference>
<evidence type="ECO:0000313" key="1">
    <source>
        <dbReference type="EMBL" id="KAH0914941.1"/>
    </source>
</evidence>
<name>A0ABQ8CCX9_BRANA</name>
<keyword evidence="2" id="KW-1185">Reference proteome</keyword>
<evidence type="ECO:0000313" key="2">
    <source>
        <dbReference type="Proteomes" id="UP000824890"/>
    </source>
</evidence>
<accession>A0ABQ8CCX9</accession>
<sequence length="111" mass="12803">MFFIFLNSIFTCFIAKFASFFGLKQIFLLCPKLDCIFLPLPKPRKQTHLQRAAMSRPCGGASESQFLQNAREVIIRVDELVCGVFGSRGEKRYWFRVLLLLREALGRKTLP</sequence>
<proteinExistence type="predicted"/>
<protein>
    <submittedName>
        <fullName evidence="1">Uncharacterized protein</fullName>
    </submittedName>
</protein>
<comment type="caution">
    <text evidence="1">The sequence shown here is derived from an EMBL/GenBank/DDBJ whole genome shotgun (WGS) entry which is preliminary data.</text>
</comment>
<gene>
    <name evidence="1" type="ORF">HID58_029387</name>
</gene>
<organism evidence="1 2">
    <name type="scientific">Brassica napus</name>
    <name type="common">Rape</name>
    <dbReference type="NCBI Taxonomy" id="3708"/>
    <lineage>
        <taxon>Eukaryota</taxon>
        <taxon>Viridiplantae</taxon>
        <taxon>Streptophyta</taxon>
        <taxon>Embryophyta</taxon>
        <taxon>Tracheophyta</taxon>
        <taxon>Spermatophyta</taxon>
        <taxon>Magnoliopsida</taxon>
        <taxon>eudicotyledons</taxon>
        <taxon>Gunneridae</taxon>
        <taxon>Pentapetalae</taxon>
        <taxon>rosids</taxon>
        <taxon>malvids</taxon>
        <taxon>Brassicales</taxon>
        <taxon>Brassicaceae</taxon>
        <taxon>Brassiceae</taxon>
        <taxon>Brassica</taxon>
    </lineage>
</organism>
<dbReference type="Proteomes" id="UP000824890">
    <property type="component" value="Unassembled WGS sequence"/>
</dbReference>
<reference evidence="1 2" key="1">
    <citation type="submission" date="2021-05" db="EMBL/GenBank/DDBJ databases">
        <title>Genome Assembly of Synthetic Allotetraploid Brassica napus Reveals Homoeologous Exchanges between Subgenomes.</title>
        <authorList>
            <person name="Davis J.T."/>
        </authorList>
    </citation>
    <scope>NUCLEOTIDE SEQUENCE [LARGE SCALE GENOMIC DNA]</scope>
    <source>
        <strain evidence="2">cv. Da-Ae</strain>
        <tissue evidence="1">Seedling</tissue>
    </source>
</reference>